<dbReference type="Proteomes" id="UP000287651">
    <property type="component" value="Unassembled WGS sequence"/>
</dbReference>
<dbReference type="AlphaFoldDB" id="A0A427ALV0"/>
<proteinExistence type="predicted"/>
<dbReference type="EMBL" id="AMZH03001979">
    <property type="protein sequence ID" value="RRT77233.1"/>
    <property type="molecule type" value="Genomic_DNA"/>
</dbReference>
<comment type="caution">
    <text evidence="1">The sequence shown here is derived from an EMBL/GenBank/DDBJ whole genome shotgun (WGS) entry which is preliminary data.</text>
</comment>
<organism evidence="1 2">
    <name type="scientific">Ensete ventricosum</name>
    <name type="common">Abyssinian banana</name>
    <name type="synonym">Musa ensete</name>
    <dbReference type="NCBI Taxonomy" id="4639"/>
    <lineage>
        <taxon>Eukaryota</taxon>
        <taxon>Viridiplantae</taxon>
        <taxon>Streptophyta</taxon>
        <taxon>Embryophyta</taxon>
        <taxon>Tracheophyta</taxon>
        <taxon>Spermatophyta</taxon>
        <taxon>Magnoliopsida</taxon>
        <taxon>Liliopsida</taxon>
        <taxon>Zingiberales</taxon>
        <taxon>Musaceae</taxon>
        <taxon>Ensete</taxon>
    </lineage>
</organism>
<evidence type="ECO:0000313" key="2">
    <source>
        <dbReference type="Proteomes" id="UP000287651"/>
    </source>
</evidence>
<accession>A0A427ALV0</accession>
<protein>
    <submittedName>
        <fullName evidence="1">Uncharacterized protein</fullName>
    </submittedName>
</protein>
<evidence type="ECO:0000313" key="1">
    <source>
        <dbReference type="EMBL" id="RRT77233.1"/>
    </source>
</evidence>
<name>A0A427ALV0_ENSVE</name>
<sequence length="100" mass="10563">MVSKIGSSCDDWLMECVCNVGSHKIVLRGLIVPEDACREARARLATTVVPMGKLPVGEGGHLWAGVLQGWSPTARLLALVIACGQGKPLIGAACLWAQRP</sequence>
<reference evidence="1 2" key="1">
    <citation type="journal article" date="2014" name="Agronomy (Basel)">
        <title>A Draft Genome Sequence for Ensete ventricosum, the Drought-Tolerant Tree Against Hunger.</title>
        <authorList>
            <person name="Harrison J."/>
            <person name="Moore K.A."/>
            <person name="Paszkiewicz K."/>
            <person name="Jones T."/>
            <person name="Grant M."/>
            <person name="Ambacheew D."/>
            <person name="Muzemil S."/>
            <person name="Studholme D.J."/>
        </authorList>
    </citation>
    <scope>NUCLEOTIDE SEQUENCE [LARGE SCALE GENOMIC DNA]</scope>
</reference>
<gene>
    <name evidence="1" type="ORF">B296_00010099</name>
</gene>